<feature type="transmembrane region" description="Helical" evidence="1">
    <location>
        <begin position="248"/>
        <end position="270"/>
    </location>
</feature>
<dbReference type="EMBL" id="CACTIH010005442">
    <property type="protein sequence ID" value="CAA2992835.1"/>
    <property type="molecule type" value="Genomic_DNA"/>
</dbReference>
<name>A0A8S0SML4_OLEEU</name>
<comment type="caution">
    <text evidence="2">The sequence shown here is derived from an EMBL/GenBank/DDBJ whole genome shotgun (WGS) entry which is preliminary data.</text>
</comment>
<feature type="transmembrane region" description="Helical" evidence="1">
    <location>
        <begin position="182"/>
        <end position="202"/>
    </location>
</feature>
<dbReference type="Proteomes" id="UP000594638">
    <property type="component" value="Unassembled WGS sequence"/>
</dbReference>
<feature type="transmembrane region" description="Helical" evidence="1">
    <location>
        <begin position="153"/>
        <end position="176"/>
    </location>
</feature>
<reference evidence="2 3" key="1">
    <citation type="submission" date="2019-12" db="EMBL/GenBank/DDBJ databases">
        <authorList>
            <person name="Alioto T."/>
            <person name="Alioto T."/>
            <person name="Gomez Garrido J."/>
        </authorList>
    </citation>
    <scope>NUCLEOTIDE SEQUENCE [LARGE SCALE GENOMIC DNA]</scope>
</reference>
<evidence type="ECO:0000256" key="1">
    <source>
        <dbReference type="SAM" id="Phobius"/>
    </source>
</evidence>
<feature type="transmembrane region" description="Helical" evidence="1">
    <location>
        <begin position="49"/>
        <end position="67"/>
    </location>
</feature>
<sequence>MTTPYLQRQKNIATQITYDGIAAIFVFYIAPGLGFVLDRFYLPLSGSSLLVGWFFSGLLVGWGLLWFSPPAGALFGLGFGALLLGYFLVPGFLFYALACWAAALIFSQFPRFIPALWLHLCCVHGRFLGVLEDLDTAASLGFSFGSAPAHFSFSFATGVTRFCTFLFSLAFILLGFQFCLSLFGFLCCLVLASSFPWSSWLACKYCAGSSNFFRPFAGHTLVFYWLDSGVFFGLLQASFWAFAGQSIWAFSGPSLGLSIGPFLQNFLGFFGPFSGPFIWAVLAGTLGFFFWAVYYLVGWGSFSFLAGFNFTALILFLGRLLWQRRT</sequence>
<feature type="transmembrane region" description="Helical" evidence="1">
    <location>
        <begin position="302"/>
        <end position="322"/>
    </location>
</feature>
<proteinExistence type="predicted"/>
<organism evidence="2 3">
    <name type="scientific">Olea europaea subsp. europaea</name>
    <dbReference type="NCBI Taxonomy" id="158383"/>
    <lineage>
        <taxon>Eukaryota</taxon>
        <taxon>Viridiplantae</taxon>
        <taxon>Streptophyta</taxon>
        <taxon>Embryophyta</taxon>
        <taxon>Tracheophyta</taxon>
        <taxon>Spermatophyta</taxon>
        <taxon>Magnoliopsida</taxon>
        <taxon>eudicotyledons</taxon>
        <taxon>Gunneridae</taxon>
        <taxon>Pentapetalae</taxon>
        <taxon>asterids</taxon>
        <taxon>lamiids</taxon>
        <taxon>Lamiales</taxon>
        <taxon>Oleaceae</taxon>
        <taxon>Oleeae</taxon>
        <taxon>Olea</taxon>
    </lineage>
</organism>
<keyword evidence="1" id="KW-0472">Membrane</keyword>
<keyword evidence="1" id="KW-0812">Transmembrane</keyword>
<dbReference type="Gramene" id="OE9A111138T1">
    <property type="protein sequence ID" value="OE9A111138C1"/>
    <property type="gene ID" value="OE9A111138"/>
</dbReference>
<accession>A0A8S0SML4</accession>
<evidence type="ECO:0000313" key="2">
    <source>
        <dbReference type="EMBL" id="CAA2992835.1"/>
    </source>
</evidence>
<gene>
    <name evidence="2" type="ORF">OLEA9_A111138</name>
</gene>
<evidence type="ECO:0000313" key="3">
    <source>
        <dbReference type="Proteomes" id="UP000594638"/>
    </source>
</evidence>
<feature type="transmembrane region" description="Helical" evidence="1">
    <location>
        <begin position="277"/>
        <end position="296"/>
    </location>
</feature>
<dbReference type="AlphaFoldDB" id="A0A8S0SML4"/>
<keyword evidence="3" id="KW-1185">Reference proteome</keyword>
<keyword evidence="1" id="KW-1133">Transmembrane helix</keyword>
<feature type="transmembrane region" description="Helical" evidence="1">
    <location>
        <begin position="222"/>
        <end position="242"/>
    </location>
</feature>
<protein>
    <submittedName>
        <fullName evidence="2">Uncharacterized protein</fullName>
    </submittedName>
</protein>
<feature type="transmembrane region" description="Helical" evidence="1">
    <location>
        <begin position="73"/>
        <end position="106"/>
    </location>
</feature>
<feature type="transmembrane region" description="Helical" evidence="1">
    <location>
        <begin position="20"/>
        <end position="37"/>
    </location>
</feature>